<dbReference type="Gene3D" id="3.30.450.20">
    <property type="entry name" value="PAS domain"/>
    <property type="match status" value="1"/>
</dbReference>
<evidence type="ECO:0000256" key="5">
    <source>
        <dbReference type="ARBA" id="ARBA00022553"/>
    </source>
</evidence>
<dbReference type="Gene3D" id="6.10.340.10">
    <property type="match status" value="1"/>
</dbReference>
<dbReference type="PROSITE" id="PS50109">
    <property type="entry name" value="HIS_KIN"/>
    <property type="match status" value="1"/>
</dbReference>
<evidence type="ECO:0000256" key="8">
    <source>
        <dbReference type="ARBA" id="ARBA00022777"/>
    </source>
</evidence>
<evidence type="ECO:0000256" key="4">
    <source>
        <dbReference type="ARBA" id="ARBA00022475"/>
    </source>
</evidence>
<dbReference type="SMART" id="SM00304">
    <property type="entry name" value="HAMP"/>
    <property type="match status" value="1"/>
</dbReference>
<dbReference type="NCBIfam" id="NF008312">
    <property type="entry name" value="PRK11100.1"/>
    <property type="match status" value="1"/>
</dbReference>
<dbReference type="CDD" id="cd00075">
    <property type="entry name" value="HATPase"/>
    <property type="match status" value="1"/>
</dbReference>
<evidence type="ECO:0000259" key="13">
    <source>
        <dbReference type="PROSITE" id="PS50109"/>
    </source>
</evidence>
<dbReference type="RefSeq" id="WP_394484287.1">
    <property type="nucleotide sequence ID" value="NZ_JBIGHV010000013.1"/>
</dbReference>
<keyword evidence="4" id="KW-1003">Cell membrane</keyword>
<feature type="domain" description="HAMP" evidence="14">
    <location>
        <begin position="207"/>
        <end position="257"/>
    </location>
</feature>
<keyword evidence="6 15" id="KW-0808">Transferase</keyword>
<dbReference type="SMART" id="SM00387">
    <property type="entry name" value="HATPase_c"/>
    <property type="match status" value="1"/>
</dbReference>
<feature type="domain" description="Histidine kinase" evidence="13">
    <location>
        <begin position="264"/>
        <end position="477"/>
    </location>
</feature>
<dbReference type="SUPFAM" id="SSF103190">
    <property type="entry name" value="Sensory domain-like"/>
    <property type="match status" value="1"/>
</dbReference>
<dbReference type="Proteomes" id="UP001606210">
    <property type="component" value="Unassembled WGS sequence"/>
</dbReference>
<comment type="caution">
    <text evidence="15">The sequence shown here is derived from an EMBL/GenBank/DDBJ whole genome shotgun (WGS) entry which is preliminary data.</text>
</comment>
<dbReference type="Gene3D" id="3.30.565.10">
    <property type="entry name" value="Histidine kinase-like ATPase, C-terminal domain"/>
    <property type="match status" value="1"/>
</dbReference>
<dbReference type="SMART" id="SM00388">
    <property type="entry name" value="HisKA"/>
    <property type="match status" value="1"/>
</dbReference>
<evidence type="ECO:0000256" key="3">
    <source>
        <dbReference type="ARBA" id="ARBA00012438"/>
    </source>
</evidence>
<dbReference type="InterPro" id="IPR005467">
    <property type="entry name" value="His_kinase_dom"/>
</dbReference>
<keyword evidence="5" id="KW-0597">Phosphoprotein</keyword>
<reference evidence="15 16" key="1">
    <citation type="submission" date="2024-08" db="EMBL/GenBank/DDBJ databases">
        <authorList>
            <person name="Lu H."/>
        </authorList>
    </citation>
    <scope>NUCLEOTIDE SEQUENCE [LARGE SCALE GENOMIC DNA]</scope>
    <source>
        <strain evidence="15 16">LYH14W</strain>
    </source>
</reference>
<evidence type="ECO:0000256" key="2">
    <source>
        <dbReference type="ARBA" id="ARBA00004651"/>
    </source>
</evidence>
<dbReference type="Gene3D" id="1.10.287.130">
    <property type="match status" value="1"/>
</dbReference>
<dbReference type="InterPro" id="IPR003594">
    <property type="entry name" value="HATPase_dom"/>
</dbReference>
<dbReference type="CDD" id="cd00082">
    <property type="entry name" value="HisKA"/>
    <property type="match status" value="1"/>
</dbReference>
<proteinExistence type="predicted"/>
<dbReference type="InterPro" id="IPR004358">
    <property type="entry name" value="Sig_transdc_His_kin-like_C"/>
</dbReference>
<dbReference type="PANTHER" id="PTHR45436:SF10">
    <property type="entry name" value="HISTIDINE KINASE"/>
    <property type="match status" value="1"/>
</dbReference>
<dbReference type="InterPro" id="IPR003661">
    <property type="entry name" value="HisK_dim/P_dom"/>
</dbReference>
<dbReference type="EC" id="2.7.13.3" evidence="3"/>
<gene>
    <name evidence="15" type="primary">creC</name>
    <name evidence="15" type="ORF">ACG00Y_26560</name>
</gene>
<accession>A0ABW7FA41</accession>
<dbReference type="SUPFAM" id="SSF47384">
    <property type="entry name" value="Homodimeric domain of signal transducing histidine kinase"/>
    <property type="match status" value="1"/>
</dbReference>
<evidence type="ECO:0000256" key="12">
    <source>
        <dbReference type="SAM" id="Phobius"/>
    </source>
</evidence>
<keyword evidence="16" id="KW-1185">Reference proteome</keyword>
<evidence type="ECO:0000313" key="16">
    <source>
        <dbReference type="Proteomes" id="UP001606210"/>
    </source>
</evidence>
<evidence type="ECO:0000256" key="6">
    <source>
        <dbReference type="ARBA" id="ARBA00022679"/>
    </source>
</evidence>
<dbReference type="InterPro" id="IPR036097">
    <property type="entry name" value="HisK_dim/P_sf"/>
</dbReference>
<evidence type="ECO:0000256" key="1">
    <source>
        <dbReference type="ARBA" id="ARBA00000085"/>
    </source>
</evidence>
<dbReference type="GO" id="GO:0004673">
    <property type="term" value="F:protein histidine kinase activity"/>
    <property type="evidence" value="ECO:0007669"/>
    <property type="project" value="UniProtKB-EC"/>
</dbReference>
<organism evidence="15 16">
    <name type="scientific">Pelomonas parva</name>
    <dbReference type="NCBI Taxonomy" id="3299032"/>
    <lineage>
        <taxon>Bacteria</taxon>
        <taxon>Pseudomonadati</taxon>
        <taxon>Pseudomonadota</taxon>
        <taxon>Betaproteobacteria</taxon>
        <taxon>Burkholderiales</taxon>
        <taxon>Sphaerotilaceae</taxon>
        <taxon>Roseateles</taxon>
    </lineage>
</organism>
<sequence length="477" mass="51488">MRLGLRVFFGFFLIAGLSAVLLLKVFLAEVKPSVREVMEDLMVDTANLLAETAADEMAGAGGLKPDGRLAAQLQRYAQREVDVMIWGLRKQSLDLRIYVTDAAGRVVLDSGQPSAVGQDYSQWNDVARTLRGDYGARSSRDYGADDRSTVLVVAAPVLKDGRQLGVVSVAKPVASVQRFIDRAERRVFWAGAALLAASLIVGVAVTLWLVASVRRLRRYAQQAQAGQAIAPPDMPGELGDLAHAMDDMRRRLEGREQLEHDVRALTHELKSPLAALRASGELLQDELPAADRQRFAAQVLDQTARLQTLVERVLALSQLEAQVGLGERQRVVLADWAEAQLERQASRLAQQGLGVVWTAREDVAVDVDAALLELAFGNLLVNAIDFAPAGSALELAVSTTPTTVRLTLRDHGPGVPQAGFAQLGKRFFSTARPGSLVKGSGLGLAIARRVAELHGGRLAFEAVEPGLRVSLILPTSR</sequence>
<dbReference type="InterPro" id="IPR050428">
    <property type="entry name" value="TCS_sensor_his_kinase"/>
</dbReference>
<dbReference type="SUPFAM" id="SSF55874">
    <property type="entry name" value="ATPase domain of HSP90 chaperone/DNA topoisomerase II/histidine kinase"/>
    <property type="match status" value="1"/>
</dbReference>
<dbReference type="Pfam" id="PF00512">
    <property type="entry name" value="HisKA"/>
    <property type="match status" value="1"/>
</dbReference>
<dbReference type="PROSITE" id="PS50885">
    <property type="entry name" value="HAMP"/>
    <property type="match status" value="1"/>
</dbReference>
<name>A0ABW7FA41_9BURK</name>
<comment type="subcellular location">
    <subcellularLocation>
        <location evidence="2">Cell membrane</location>
        <topology evidence="2">Multi-pass membrane protein</topology>
    </subcellularLocation>
</comment>
<comment type="catalytic activity">
    <reaction evidence="1">
        <text>ATP + protein L-histidine = ADP + protein N-phospho-L-histidine.</text>
        <dbReference type="EC" id="2.7.13.3"/>
    </reaction>
</comment>
<keyword evidence="8 15" id="KW-0418">Kinase</keyword>
<dbReference type="InterPro" id="IPR036890">
    <property type="entry name" value="HATPase_C_sf"/>
</dbReference>
<keyword evidence="9 12" id="KW-1133">Transmembrane helix</keyword>
<evidence type="ECO:0000259" key="14">
    <source>
        <dbReference type="PROSITE" id="PS50885"/>
    </source>
</evidence>
<dbReference type="InterPro" id="IPR029151">
    <property type="entry name" value="Sensor-like_sf"/>
</dbReference>
<evidence type="ECO:0000256" key="10">
    <source>
        <dbReference type="ARBA" id="ARBA00023012"/>
    </source>
</evidence>
<dbReference type="EMBL" id="JBIGHV010000013">
    <property type="protein sequence ID" value="MFG6433498.1"/>
    <property type="molecule type" value="Genomic_DNA"/>
</dbReference>
<evidence type="ECO:0000313" key="15">
    <source>
        <dbReference type="EMBL" id="MFG6433498.1"/>
    </source>
</evidence>
<evidence type="ECO:0000256" key="9">
    <source>
        <dbReference type="ARBA" id="ARBA00022989"/>
    </source>
</evidence>
<evidence type="ECO:0000256" key="7">
    <source>
        <dbReference type="ARBA" id="ARBA00022692"/>
    </source>
</evidence>
<dbReference type="Pfam" id="PF02518">
    <property type="entry name" value="HATPase_c"/>
    <property type="match status" value="1"/>
</dbReference>
<dbReference type="PANTHER" id="PTHR45436">
    <property type="entry name" value="SENSOR HISTIDINE KINASE YKOH"/>
    <property type="match status" value="1"/>
</dbReference>
<keyword evidence="10" id="KW-0902">Two-component regulatory system</keyword>
<dbReference type="Pfam" id="PF00672">
    <property type="entry name" value="HAMP"/>
    <property type="match status" value="1"/>
</dbReference>
<feature type="transmembrane region" description="Helical" evidence="12">
    <location>
        <begin position="187"/>
        <end position="211"/>
    </location>
</feature>
<dbReference type="PRINTS" id="PR00344">
    <property type="entry name" value="BCTRLSENSOR"/>
</dbReference>
<keyword evidence="7 12" id="KW-0812">Transmembrane</keyword>
<keyword evidence="11 12" id="KW-0472">Membrane</keyword>
<evidence type="ECO:0000256" key="11">
    <source>
        <dbReference type="ARBA" id="ARBA00023136"/>
    </source>
</evidence>
<dbReference type="InterPro" id="IPR003660">
    <property type="entry name" value="HAMP_dom"/>
</dbReference>
<protein>
    <recommendedName>
        <fullName evidence="3">histidine kinase</fullName>
        <ecNumber evidence="3">2.7.13.3</ecNumber>
    </recommendedName>
</protein>